<dbReference type="Proteomes" id="UP000190648">
    <property type="component" value="Unassembled WGS sequence"/>
</dbReference>
<reference evidence="1 2" key="1">
    <citation type="submission" date="2016-02" db="EMBL/GenBank/DDBJ databases">
        <title>Band-tailed pigeon sequencing and assembly.</title>
        <authorList>
            <person name="Soares A.E."/>
            <person name="Novak B.J."/>
            <person name="Rice E.S."/>
            <person name="O'Connell B."/>
            <person name="Chang D."/>
            <person name="Weber S."/>
            <person name="Shapiro B."/>
        </authorList>
    </citation>
    <scope>NUCLEOTIDE SEQUENCE [LARGE SCALE GENOMIC DNA]</scope>
    <source>
        <strain evidence="1">BTP2013</strain>
        <tissue evidence="1">Blood</tissue>
    </source>
</reference>
<comment type="caution">
    <text evidence="1">The sequence shown here is derived from an EMBL/GenBank/DDBJ whole genome shotgun (WGS) entry which is preliminary data.</text>
</comment>
<evidence type="ECO:0000313" key="2">
    <source>
        <dbReference type="Proteomes" id="UP000190648"/>
    </source>
</evidence>
<accession>A0A1V4K5F8</accession>
<protein>
    <submittedName>
        <fullName evidence="1">Uncharacterized protein</fullName>
    </submittedName>
</protein>
<gene>
    <name evidence="1" type="ORF">AV530_002197</name>
</gene>
<name>A0A1V4K5F8_PATFA</name>
<proteinExistence type="predicted"/>
<sequence length="157" mass="17740">MATVREVEGKKEGPAVFRVINTSHVVDGKTLVTQLWSQGGGKQLNEESYIPKIRTFLFPLWFKLNHFSVDEARNGKPTVNRRILDFRLTVTRGLHWSVRISETVDILSVHSVNGYQHGPRICEKTLQAKNAPKLSGFPYVITTVECSPHHLSCPFAE</sequence>
<dbReference type="AlphaFoldDB" id="A0A1V4K5F8"/>
<dbReference type="EMBL" id="LSYS01004331">
    <property type="protein sequence ID" value="OPJ79709.1"/>
    <property type="molecule type" value="Genomic_DNA"/>
</dbReference>
<organism evidence="1 2">
    <name type="scientific">Patagioenas fasciata monilis</name>
    <dbReference type="NCBI Taxonomy" id="372326"/>
    <lineage>
        <taxon>Eukaryota</taxon>
        <taxon>Metazoa</taxon>
        <taxon>Chordata</taxon>
        <taxon>Craniata</taxon>
        <taxon>Vertebrata</taxon>
        <taxon>Euteleostomi</taxon>
        <taxon>Archelosauria</taxon>
        <taxon>Archosauria</taxon>
        <taxon>Dinosauria</taxon>
        <taxon>Saurischia</taxon>
        <taxon>Theropoda</taxon>
        <taxon>Coelurosauria</taxon>
        <taxon>Aves</taxon>
        <taxon>Neognathae</taxon>
        <taxon>Neoaves</taxon>
        <taxon>Columbimorphae</taxon>
        <taxon>Columbiformes</taxon>
        <taxon>Columbidae</taxon>
        <taxon>Patagioenas</taxon>
    </lineage>
</organism>
<keyword evidence="2" id="KW-1185">Reference proteome</keyword>
<evidence type="ECO:0000313" key="1">
    <source>
        <dbReference type="EMBL" id="OPJ79709.1"/>
    </source>
</evidence>